<organism evidence="2 3">
    <name type="scientific">Cercophora newfieldiana</name>
    <dbReference type="NCBI Taxonomy" id="92897"/>
    <lineage>
        <taxon>Eukaryota</taxon>
        <taxon>Fungi</taxon>
        <taxon>Dikarya</taxon>
        <taxon>Ascomycota</taxon>
        <taxon>Pezizomycotina</taxon>
        <taxon>Sordariomycetes</taxon>
        <taxon>Sordariomycetidae</taxon>
        <taxon>Sordariales</taxon>
        <taxon>Lasiosphaeriaceae</taxon>
        <taxon>Cercophora</taxon>
    </lineage>
</organism>
<feature type="transmembrane region" description="Helical" evidence="1">
    <location>
        <begin position="339"/>
        <end position="358"/>
    </location>
</feature>
<evidence type="ECO:0000256" key="1">
    <source>
        <dbReference type="SAM" id="Phobius"/>
    </source>
</evidence>
<comment type="caution">
    <text evidence="2">The sequence shown here is derived from an EMBL/GenBank/DDBJ whole genome shotgun (WGS) entry which is preliminary data.</text>
</comment>
<reference evidence="2" key="1">
    <citation type="submission" date="2023-06" db="EMBL/GenBank/DDBJ databases">
        <title>Genome-scale phylogeny and comparative genomics of the fungal order Sordariales.</title>
        <authorList>
            <consortium name="Lawrence Berkeley National Laboratory"/>
            <person name="Hensen N."/>
            <person name="Bonometti L."/>
            <person name="Westerberg I."/>
            <person name="Brannstrom I.O."/>
            <person name="Guillou S."/>
            <person name="Cros-Aarteil S."/>
            <person name="Calhoun S."/>
            <person name="Haridas S."/>
            <person name="Kuo A."/>
            <person name="Mondo S."/>
            <person name="Pangilinan J."/>
            <person name="Riley R."/>
            <person name="Labutti K."/>
            <person name="Andreopoulos B."/>
            <person name="Lipzen A."/>
            <person name="Chen C."/>
            <person name="Yanf M."/>
            <person name="Daum C."/>
            <person name="Ng V."/>
            <person name="Clum A."/>
            <person name="Steindorff A."/>
            <person name="Ohm R."/>
            <person name="Martin F."/>
            <person name="Silar P."/>
            <person name="Natvig D."/>
            <person name="Lalanne C."/>
            <person name="Gautier V."/>
            <person name="Ament-Velasquez S.L."/>
            <person name="Kruys A."/>
            <person name="Hutchinson M.I."/>
            <person name="Powell A.J."/>
            <person name="Barry K."/>
            <person name="Miller A.N."/>
            <person name="Grigoriev I.V."/>
            <person name="Debuchy R."/>
            <person name="Gladieux P."/>
            <person name="Thoren M.H."/>
            <person name="Johannesson H."/>
        </authorList>
    </citation>
    <scope>NUCLEOTIDE SEQUENCE</scope>
    <source>
        <strain evidence="2">SMH2532-1</strain>
    </source>
</reference>
<evidence type="ECO:0000313" key="3">
    <source>
        <dbReference type="Proteomes" id="UP001174936"/>
    </source>
</evidence>
<keyword evidence="1" id="KW-0812">Transmembrane</keyword>
<keyword evidence="3" id="KW-1185">Reference proteome</keyword>
<protein>
    <submittedName>
        <fullName evidence="2">Uncharacterized protein</fullName>
    </submittedName>
</protein>
<feature type="transmembrane region" description="Helical" evidence="1">
    <location>
        <begin position="466"/>
        <end position="490"/>
    </location>
</feature>
<sequence>MAATNLPLTFEQHLVPPSYNWFGEFDYGWFGDSGVLSLIPFFEAAPEQLDTILQTSSARGDLTLTFGPRDCTTTSGFRNCTEACADPSSLFTPTNFRVCTALAGAALLVQNGTYAIDRGKGKTAEVMDSWGIPELLQFNGTGVFAQVAHCLPESCILSTLGNCADAVRDLHGLDINAGSIGAISSSLGHYCDEGEVEVNADIAGPGVMLSYFIQTTLAVLFFLMLKVTTTWTRGVGVLFPPKKSKRLANVQDKLFDSRLRAAVTSSLVEFQEVQIYFIAAVQIATLVSFEPEITDTVGENNSSYAAVILNSGLAALLNVTAITGVLLVQCSLQRAGVRWWYIFCLFTMTCIIGAIIFGRRTKLMPSADGLWEMFKHDAPLPQCGHNPSPMTFCRPRLETRFLDTDIAGWMTSILGGLIWVGLLLDQMIFKPPKPLQRFLNWDPNPKQRHPGPLQGRRKFWKMAVTAYWAVSQVLLLFLAIYYFSVLALIAEDVDFNNAGAWGFGQLIAVTVWVPTIVKFMYFNAFGVKEGFEERIAKNYLITKLQDESKNERGS</sequence>
<dbReference type="AlphaFoldDB" id="A0AA40CXH7"/>
<feature type="transmembrane region" description="Helical" evidence="1">
    <location>
        <begin position="406"/>
        <end position="424"/>
    </location>
</feature>
<keyword evidence="1" id="KW-1133">Transmembrane helix</keyword>
<name>A0AA40CXH7_9PEZI</name>
<evidence type="ECO:0000313" key="2">
    <source>
        <dbReference type="EMBL" id="KAK0655026.1"/>
    </source>
</evidence>
<feature type="transmembrane region" description="Helical" evidence="1">
    <location>
        <begin position="502"/>
        <end position="521"/>
    </location>
</feature>
<dbReference type="Proteomes" id="UP001174936">
    <property type="component" value="Unassembled WGS sequence"/>
</dbReference>
<proteinExistence type="predicted"/>
<keyword evidence="1" id="KW-0472">Membrane</keyword>
<gene>
    <name evidence="2" type="ORF">B0T16DRAFT_396055</name>
</gene>
<feature type="transmembrane region" description="Helical" evidence="1">
    <location>
        <begin position="304"/>
        <end position="327"/>
    </location>
</feature>
<accession>A0AA40CXH7</accession>
<dbReference type="EMBL" id="JAULSV010000001">
    <property type="protein sequence ID" value="KAK0655026.1"/>
    <property type="molecule type" value="Genomic_DNA"/>
</dbReference>